<evidence type="ECO:0000313" key="2">
    <source>
        <dbReference type="EMBL" id="GBN88237.1"/>
    </source>
</evidence>
<protein>
    <submittedName>
        <fullName evidence="1">Uncharacterized protein</fullName>
    </submittedName>
</protein>
<name>A0A4Y2SK07_ARAVE</name>
<comment type="caution">
    <text evidence="1">The sequence shown here is derived from an EMBL/GenBank/DDBJ whole genome shotgun (WGS) entry which is preliminary data.</text>
</comment>
<gene>
    <name evidence="2" type="ORF">AVEN_141710_1</name>
    <name evidence="1" type="ORF">AVEN_97265_1</name>
</gene>
<dbReference type="Proteomes" id="UP000499080">
    <property type="component" value="Unassembled WGS sequence"/>
</dbReference>
<dbReference type="AlphaFoldDB" id="A0A4Y2SK07"/>
<dbReference type="EMBL" id="BGPR01022181">
    <property type="protein sequence ID" value="GBN88237.1"/>
    <property type="molecule type" value="Genomic_DNA"/>
</dbReference>
<proteinExistence type="predicted"/>
<evidence type="ECO:0000313" key="3">
    <source>
        <dbReference type="Proteomes" id="UP000499080"/>
    </source>
</evidence>
<evidence type="ECO:0000313" key="1">
    <source>
        <dbReference type="EMBL" id="GBN88231.1"/>
    </source>
</evidence>
<keyword evidence="3" id="KW-1185">Reference proteome</keyword>
<reference evidence="1 3" key="1">
    <citation type="journal article" date="2019" name="Sci. Rep.">
        <title>Orb-weaving spider Araneus ventricosus genome elucidates the spidroin gene catalogue.</title>
        <authorList>
            <person name="Kono N."/>
            <person name="Nakamura H."/>
            <person name="Ohtoshi R."/>
            <person name="Moran D.A.P."/>
            <person name="Shinohara A."/>
            <person name="Yoshida Y."/>
            <person name="Fujiwara M."/>
            <person name="Mori M."/>
            <person name="Tomita M."/>
            <person name="Arakawa K."/>
        </authorList>
    </citation>
    <scope>NUCLEOTIDE SEQUENCE [LARGE SCALE GENOMIC DNA]</scope>
</reference>
<dbReference type="EMBL" id="BGPR01022178">
    <property type="protein sequence ID" value="GBN88231.1"/>
    <property type="molecule type" value="Genomic_DNA"/>
</dbReference>
<accession>A0A4Y2SK07</accession>
<sequence length="145" mass="15808">MNRSISAHADISLVKIIIAQPKQISSPLHSWRQRVGDPKRNGICRTVQSISFLPILVKSGSQTEREFFTAAAPLHCFGSDVPIVLTSLQEKGESLMGQARDVGQVIHCLPAQATNVFFRAPCCVGSCIIMQEQNPSRLIANLAVL</sequence>
<organism evidence="1 3">
    <name type="scientific">Araneus ventricosus</name>
    <name type="common">Orbweaver spider</name>
    <name type="synonym">Epeira ventricosa</name>
    <dbReference type="NCBI Taxonomy" id="182803"/>
    <lineage>
        <taxon>Eukaryota</taxon>
        <taxon>Metazoa</taxon>
        <taxon>Ecdysozoa</taxon>
        <taxon>Arthropoda</taxon>
        <taxon>Chelicerata</taxon>
        <taxon>Arachnida</taxon>
        <taxon>Araneae</taxon>
        <taxon>Araneomorphae</taxon>
        <taxon>Entelegynae</taxon>
        <taxon>Araneoidea</taxon>
        <taxon>Araneidae</taxon>
        <taxon>Araneus</taxon>
    </lineage>
</organism>